<dbReference type="Gene3D" id="1.10.10.10">
    <property type="entry name" value="Winged helix-like DNA-binding domain superfamily/Winged helix DNA-binding domain"/>
    <property type="match status" value="1"/>
</dbReference>
<keyword evidence="3" id="KW-0808">Transferase</keyword>
<dbReference type="Pfam" id="PF00480">
    <property type="entry name" value="ROK"/>
    <property type="match status" value="1"/>
</dbReference>
<dbReference type="GO" id="GO:0016301">
    <property type="term" value="F:kinase activity"/>
    <property type="evidence" value="ECO:0007669"/>
    <property type="project" value="UniProtKB-KW"/>
</dbReference>
<dbReference type="InterPro" id="IPR036388">
    <property type="entry name" value="WH-like_DNA-bd_sf"/>
</dbReference>
<dbReference type="Pfam" id="PF12802">
    <property type="entry name" value="MarR_2"/>
    <property type="match status" value="1"/>
</dbReference>
<keyword evidence="3" id="KW-0418">Kinase</keyword>
<dbReference type="InterPro" id="IPR011991">
    <property type="entry name" value="ArsR-like_HTH"/>
</dbReference>
<proteinExistence type="inferred from homology"/>
<dbReference type="SUPFAM" id="SSF46785">
    <property type="entry name" value="Winged helix' DNA-binding domain"/>
    <property type="match status" value="1"/>
</dbReference>
<dbReference type="InterPro" id="IPR000835">
    <property type="entry name" value="HTH_MarR-typ"/>
</dbReference>
<dbReference type="PANTHER" id="PTHR18964:SF149">
    <property type="entry name" value="BIFUNCTIONAL UDP-N-ACETYLGLUCOSAMINE 2-EPIMERASE_N-ACETYLMANNOSAMINE KINASE"/>
    <property type="match status" value="1"/>
</dbReference>
<dbReference type="AlphaFoldDB" id="A0AAE3W431"/>
<dbReference type="EMBL" id="JAUSUZ010000001">
    <property type="protein sequence ID" value="MDQ0368900.1"/>
    <property type="molecule type" value="Genomic_DNA"/>
</dbReference>
<keyword evidence="4" id="KW-1185">Reference proteome</keyword>
<sequence length="391" mass="39947">MAVTPRPGTPRLLRALNDRAALELLLARGPLTRAQLGEMTGLSKVTASQLVERLEERGLVTRVGEQAGGRGPNAQLYAVTPGSAHVVGVDFGPDRVVAACADITGAVIGRAELSTKDTDDPVGVVHTAVVQAATSAHAEMATVRRVVLGTPGLVEPDTGDIRFAWDLPRWRHGLRDALGEDLHTPIAFANDVNLAAIAEAHVGAARGVDDFLLLWAGRGVGLAVVLGGRLHQGSTGAAGEIGYLPVPGAPIPRDTGKRGAKGAFQLLAGAEAVRAAGREHGFRGASAADVVRAAVAAGTKGGPFLDDLASRLALGVASAAVVLDPPLVVLAGEVGQAGGSALAERVQHEVAATTLVSPKVVVTEVTEEPVLQGALRTALDAVRDEVFGSTV</sequence>
<evidence type="ECO:0000313" key="4">
    <source>
        <dbReference type="Proteomes" id="UP001240236"/>
    </source>
</evidence>
<dbReference type="InterPro" id="IPR036390">
    <property type="entry name" value="WH_DNA-bd_sf"/>
</dbReference>
<dbReference type="GO" id="GO:0003700">
    <property type="term" value="F:DNA-binding transcription factor activity"/>
    <property type="evidence" value="ECO:0007669"/>
    <property type="project" value="InterPro"/>
</dbReference>
<dbReference type="Proteomes" id="UP001240236">
    <property type="component" value="Unassembled WGS sequence"/>
</dbReference>
<dbReference type="InterPro" id="IPR043129">
    <property type="entry name" value="ATPase_NBD"/>
</dbReference>
<feature type="domain" description="HTH marR-type" evidence="2">
    <location>
        <begin position="21"/>
        <end position="70"/>
    </location>
</feature>
<comment type="similarity">
    <text evidence="1">Belongs to the ROK (NagC/XylR) family.</text>
</comment>
<dbReference type="PANTHER" id="PTHR18964">
    <property type="entry name" value="ROK (REPRESSOR, ORF, KINASE) FAMILY"/>
    <property type="match status" value="1"/>
</dbReference>
<dbReference type="SUPFAM" id="SSF53067">
    <property type="entry name" value="Actin-like ATPase domain"/>
    <property type="match status" value="1"/>
</dbReference>
<reference evidence="3 4" key="1">
    <citation type="submission" date="2023-07" db="EMBL/GenBank/DDBJ databases">
        <title>Sequencing the genomes of 1000 actinobacteria strains.</title>
        <authorList>
            <person name="Klenk H.-P."/>
        </authorList>
    </citation>
    <scope>NUCLEOTIDE SEQUENCE [LARGE SCALE GENOMIC DNA]</scope>
    <source>
        <strain evidence="3 4">DSM 44709</strain>
    </source>
</reference>
<accession>A0AAE3W431</accession>
<dbReference type="InterPro" id="IPR000600">
    <property type="entry name" value="ROK"/>
</dbReference>
<evidence type="ECO:0000259" key="2">
    <source>
        <dbReference type="Pfam" id="PF12802"/>
    </source>
</evidence>
<evidence type="ECO:0000256" key="1">
    <source>
        <dbReference type="ARBA" id="ARBA00006479"/>
    </source>
</evidence>
<gene>
    <name evidence="3" type="ORF">J2S42_005569</name>
</gene>
<organism evidence="3 4">
    <name type="scientific">Catenuloplanes indicus</name>
    <dbReference type="NCBI Taxonomy" id="137267"/>
    <lineage>
        <taxon>Bacteria</taxon>
        <taxon>Bacillati</taxon>
        <taxon>Actinomycetota</taxon>
        <taxon>Actinomycetes</taxon>
        <taxon>Micromonosporales</taxon>
        <taxon>Micromonosporaceae</taxon>
        <taxon>Catenuloplanes</taxon>
    </lineage>
</organism>
<protein>
    <submittedName>
        <fullName evidence="3">NBD/HSP70 family sugar kinase</fullName>
    </submittedName>
</protein>
<dbReference type="CDD" id="cd23763">
    <property type="entry name" value="ASKHA_ATPase_ROK"/>
    <property type="match status" value="1"/>
</dbReference>
<evidence type="ECO:0000313" key="3">
    <source>
        <dbReference type="EMBL" id="MDQ0368900.1"/>
    </source>
</evidence>
<name>A0AAE3W431_9ACTN</name>
<dbReference type="Gene3D" id="3.30.420.40">
    <property type="match status" value="2"/>
</dbReference>
<dbReference type="RefSeq" id="WP_307243749.1">
    <property type="nucleotide sequence ID" value="NZ_JAUSUZ010000001.1"/>
</dbReference>
<dbReference type="CDD" id="cd00090">
    <property type="entry name" value="HTH_ARSR"/>
    <property type="match status" value="1"/>
</dbReference>
<comment type="caution">
    <text evidence="3">The sequence shown here is derived from an EMBL/GenBank/DDBJ whole genome shotgun (WGS) entry which is preliminary data.</text>
</comment>